<name>A0A679IXY8_9HYPH</name>
<dbReference type="RefSeq" id="WP_056140938.1">
    <property type="nucleotide sequence ID" value="NZ_BPQF01000009.1"/>
</dbReference>
<protein>
    <submittedName>
        <fullName evidence="3">Serine/threonine-protein kinase RsbT</fullName>
        <ecNumber evidence="3">2.7.11.1</ecNumber>
    </submittedName>
</protein>
<dbReference type="Pfam" id="PF13581">
    <property type="entry name" value="HATPase_c_2"/>
    <property type="match status" value="1"/>
</dbReference>
<reference evidence="4" key="3">
    <citation type="submission" date="2021-08" db="EMBL/GenBank/DDBJ databases">
        <authorList>
            <person name="Tani A."/>
            <person name="Ola A."/>
            <person name="Ogura Y."/>
            <person name="Katsura K."/>
            <person name="Hayashi T."/>
        </authorList>
    </citation>
    <scope>NUCLEOTIDE SEQUENCE</scope>
    <source>
        <strain evidence="4">DSM 21893</strain>
    </source>
</reference>
<feature type="domain" description="Histidine kinase/HSP90-like ATPase" evidence="2">
    <location>
        <begin position="49"/>
        <end position="148"/>
    </location>
</feature>
<evidence type="ECO:0000256" key="1">
    <source>
        <dbReference type="ARBA" id="ARBA00022527"/>
    </source>
</evidence>
<dbReference type="AlphaFoldDB" id="A0A679IXY8"/>
<organism evidence="3">
    <name type="scientific">Methylobacterium bullatum</name>
    <dbReference type="NCBI Taxonomy" id="570505"/>
    <lineage>
        <taxon>Bacteria</taxon>
        <taxon>Pseudomonadati</taxon>
        <taxon>Pseudomonadota</taxon>
        <taxon>Alphaproteobacteria</taxon>
        <taxon>Hyphomicrobiales</taxon>
        <taxon>Methylobacteriaceae</taxon>
        <taxon>Methylobacterium</taxon>
    </lineage>
</organism>
<dbReference type="GO" id="GO:0004674">
    <property type="term" value="F:protein serine/threonine kinase activity"/>
    <property type="evidence" value="ECO:0007669"/>
    <property type="project" value="UniProtKB-KW"/>
</dbReference>
<keyword evidence="5" id="KW-1185">Reference proteome</keyword>
<accession>A0A679IXY8</accession>
<dbReference type="PANTHER" id="PTHR35526">
    <property type="entry name" value="ANTI-SIGMA-F FACTOR RSBW-RELATED"/>
    <property type="match status" value="1"/>
</dbReference>
<dbReference type="SMART" id="SM00387">
    <property type="entry name" value="HATPase_c"/>
    <property type="match status" value="1"/>
</dbReference>
<dbReference type="Proteomes" id="UP001055307">
    <property type="component" value="Unassembled WGS sequence"/>
</dbReference>
<sequence length="148" mass="15863">MTKSPRSDPLDAVTRDETVCVIPIRVQEDILRARQSSRGAAAAIGFGTVDQTRLATVVSELARNILTYAGTGECRVVSRLTPVERSIVIEMEDSGPGIDDIADAMMPGYSTGGGLGLGLPAVHKLMDHMSVETRPGRTLIQASMARRR</sequence>
<dbReference type="InterPro" id="IPR050267">
    <property type="entry name" value="Anti-sigma-factor_SerPK"/>
</dbReference>
<evidence type="ECO:0000259" key="2">
    <source>
        <dbReference type="SMART" id="SM00387"/>
    </source>
</evidence>
<dbReference type="InterPro" id="IPR003594">
    <property type="entry name" value="HATPase_dom"/>
</dbReference>
<dbReference type="EMBL" id="LR743504">
    <property type="protein sequence ID" value="CAA2102036.1"/>
    <property type="molecule type" value="Genomic_DNA"/>
</dbReference>
<keyword evidence="1" id="KW-0723">Serine/threonine-protein kinase</keyword>
<keyword evidence="3" id="KW-0808">Transferase</keyword>
<dbReference type="SUPFAM" id="SSF55874">
    <property type="entry name" value="ATPase domain of HSP90 chaperone/DNA topoisomerase II/histidine kinase"/>
    <property type="match status" value="1"/>
</dbReference>
<gene>
    <name evidence="3" type="primary">rsbT_1</name>
    <name evidence="4" type="synonym">rsbT_2</name>
    <name evidence="3" type="ORF">MBUL_01481</name>
    <name evidence="4" type="ORF">OICFNHDK_1616</name>
</gene>
<dbReference type="EC" id="2.7.11.1" evidence="3"/>
<dbReference type="EMBL" id="BPQF01000009">
    <property type="protein sequence ID" value="GJD39161.1"/>
    <property type="molecule type" value="Genomic_DNA"/>
</dbReference>
<proteinExistence type="predicted"/>
<evidence type="ECO:0000313" key="4">
    <source>
        <dbReference type="EMBL" id="GJD39161.1"/>
    </source>
</evidence>
<keyword evidence="3" id="KW-0418">Kinase</keyword>
<dbReference type="Gene3D" id="3.30.565.10">
    <property type="entry name" value="Histidine kinase-like ATPase, C-terminal domain"/>
    <property type="match status" value="1"/>
</dbReference>
<reference evidence="4" key="1">
    <citation type="journal article" date="2016" name="Front. Microbiol.">
        <title>Genome Sequence of the Piezophilic, Mesophilic Sulfate-Reducing Bacterium Desulfovibrio indicus J2T.</title>
        <authorList>
            <person name="Cao J."/>
            <person name="Maignien L."/>
            <person name="Shao Z."/>
            <person name="Alain K."/>
            <person name="Jebbar M."/>
        </authorList>
    </citation>
    <scope>NUCLEOTIDE SEQUENCE</scope>
    <source>
        <strain evidence="4">DSM 21893</strain>
    </source>
</reference>
<dbReference type="InterPro" id="IPR036890">
    <property type="entry name" value="HATPase_C_sf"/>
</dbReference>
<dbReference type="PANTHER" id="PTHR35526:SF3">
    <property type="entry name" value="ANTI-SIGMA-F FACTOR RSBW"/>
    <property type="match status" value="1"/>
</dbReference>
<evidence type="ECO:0000313" key="5">
    <source>
        <dbReference type="Proteomes" id="UP001055307"/>
    </source>
</evidence>
<evidence type="ECO:0000313" key="3">
    <source>
        <dbReference type="EMBL" id="CAA2102036.1"/>
    </source>
</evidence>
<reference evidence="3" key="2">
    <citation type="submission" date="2019-12" db="EMBL/GenBank/DDBJ databases">
        <authorList>
            <person name="Cremers G."/>
        </authorList>
    </citation>
    <scope>NUCLEOTIDE SEQUENCE</scope>
    <source>
        <strain evidence="3">Mbul1</strain>
    </source>
</reference>